<evidence type="ECO:0000259" key="2">
    <source>
        <dbReference type="Pfam" id="PF01548"/>
    </source>
</evidence>
<keyword evidence="5" id="KW-1185">Reference proteome</keyword>
<dbReference type="NCBIfam" id="NF033542">
    <property type="entry name" value="transpos_IS110"/>
    <property type="match status" value="1"/>
</dbReference>
<comment type="caution">
    <text evidence="4">The sequence shown here is derived from an EMBL/GenBank/DDBJ whole genome shotgun (WGS) entry which is preliminary data.</text>
</comment>
<dbReference type="Pfam" id="PF01548">
    <property type="entry name" value="DEDD_Tnp_IS110"/>
    <property type="match status" value="1"/>
</dbReference>
<dbReference type="Proteomes" id="UP001501509">
    <property type="component" value="Unassembled WGS sequence"/>
</dbReference>
<feature type="domain" description="Transposase IS116/IS110/IS902 C-terminal" evidence="3">
    <location>
        <begin position="221"/>
        <end position="305"/>
    </location>
</feature>
<dbReference type="InterPro" id="IPR002525">
    <property type="entry name" value="Transp_IS110-like_N"/>
</dbReference>
<proteinExistence type="predicted"/>
<accession>A0ABN3R3P5</accession>
<dbReference type="InterPro" id="IPR047650">
    <property type="entry name" value="Transpos_IS110"/>
</dbReference>
<feature type="domain" description="Transposase IS110-like N-terminal" evidence="2">
    <location>
        <begin position="4"/>
        <end position="155"/>
    </location>
</feature>
<evidence type="ECO:0000313" key="4">
    <source>
        <dbReference type="EMBL" id="GAA2640894.1"/>
    </source>
</evidence>
<dbReference type="RefSeq" id="WP_344549499.1">
    <property type="nucleotide sequence ID" value="NZ_BAAATD010000049.1"/>
</dbReference>
<organism evidence="4 5">
    <name type="scientific">Actinomadura fulvescens</name>
    <dbReference type="NCBI Taxonomy" id="46160"/>
    <lineage>
        <taxon>Bacteria</taxon>
        <taxon>Bacillati</taxon>
        <taxon>Actinomycetota</taxon>
        <taxon>Actinomycetes</taxon>
        <taxon>Streptosporangiales</taxon>
        <taxon>Thermomonosporaceae</taxon>
        <taxon>Actinomadura</taxon>
    </lineage>
</organism>
<dbReference type="PANTHER" id="PTHR33055">
    <property type="entry name" value="TRANSPOSASE FOR INSERTION SEQUENCE ELEMENT IS1111A"/>
    <property type="match status" value="1"/>
</dbReference>
<dbReference type="InterPro" id="IPR003346">
    <property type="entry name" value="Transposase_20"/>
</dbReference>
<sequence length="387" mass="41686">MMLIGVDPHKSTHTATAVEPDRNREVASIRIDATLEDYRRLLTWAAQWPHRQWAIENAEGLGRHLASWLLARGEEVVDVPSTATARVRQLSRGGGRKNDRVDAAAAACVAALQGDARPLEPEGVADVLALLDERRTNLAQARVRAVNQLHALLRALLAGGASRDLSATKAAALLRSIRPVGQAERIRKELAWDLVAEVRSLDTKLKANAKAMAELVTESASNLTSTPGIGPVTAARIIGRTRTPSRFPSAAAFASYAGVAPIEIASADRARHRLSRSGDRQLNSALHTVAITQIRMPGSLGNTYYKNKIAQGKTPREAQRCLKRRLADHIWRTMIKDERHRNPTGPGGHSGATLTSTAADPTPTVDSSDKSLPRPATADTTTCTTAP</sequence>
<gene>
    <name evidence="4" type="ORF">GCM10010411_96110</name>
</gene>
<dbReference type="Pfam" id="PF02371">
    <property type="entry name" value="Transposase_20"/>
    <property type="match status" value="1"/>
</dbReference>
<reference evidence="4 5" key="1">
    <citation type="journal article" date="2019" name="Int. J. Syst. Evol. Microbiol.">
        <title>The Global Catalogue of Microorganisms (GCM) 10K type strain sequencing project: providing services to taxonomists for standard genome sequencing and annotation.</title>
        <authorList>
            <consortium name="The Broad Institute Genomics Platform"/>
            <consortium name="The Broad Institute Genome Sequencing Center for Infectious Disease"/>
            <person name="Wu L."/>
            <person name="Ma J."/>
        </authorList>
    </citation>
    <scope>NUCLEOTIDE SEQUENCE [LARGE SCALE GENOMIC DNA]</scope>
    <source>
        <strain evidence="4 5">JCM 6833</strain>
    </source>
</reference>
<name>A0ABN3R3P5_9ACTN</name>
<evidence type="ECO:0000313" key="5">
    <source>
        <dbReference type="Proteomes" id="UP001501509"/>
    </source>
</evidence>
<feature type="region of interest" description="Disordered" evidence="1">
    <location>
        <begin position="334"/>
        <end position="387"/>
    </location>
</feature>
<feature type="compositionally biased region" description="Low complexity" evidence="1">
    <location>
        <begin position="376"/>
        <end position="387"/>
    </location>
</feature>
<dbReference type="PANTHER" id="PTHR33055:SF16">
    <property type="entry name" value="TRANSPOSASE FOR INSERTION SEQUENCE ELEMENT IS1547"/>
    <property type="match status" value="1"/>
</dbReference>
<evidence type="ECO:0000256" key="1">
    <source>
        <dbReference type="SAM" id="MobiDB-lite"/>
    </source>
</evidence>
<dbReference type="EMBL" id="BAAATD010000049">
    <property type="protein sequence ID" value="GAA2640894.1"/>
    <property type="molecule type" value="Genomic_DNA"/>
</dbReference>
<protein>
    <submittedName>
        <fullName evidence="4">IS110 family transposase</fullName>
    </submittedName>
</protein>
<evidence type="ECO:0000259" key="3">
    <source>
        <dbReference type="Pfam" id="PF02371"/>
    </source>
</evidence>